<accession>A0A4R5B492</accession>
<evidence type="ECO:0000313" key="2">
    <source>
        <dbReference type="EMBL" id="TDD79589.1"/>
    </source>
</evidence>
<sequence length="372" mass="38602">MTAVVLAGDFPSTGILRASVAQRIALDGAGGDTAPAFIDHMARALQTRGAVLVVYPEWKGKGTRRLVQLARAALLTDRIAGVALDLPPIALSLVADQLTFASSYARPGVLVGLAHRLRETLYAGAWVNSVARLEHIKTGLGAHVSSYLPGGAFAVTAGCQAGVHRITAAKPVPDLGARPGDPVLMLFGGTNGDTEWLQQKLRPAVAAVSATLVAPQPLGAEYWGTKKYVEFVAFSGHPQALQSLLSDFVYRPCGWCGEPTALPHCPLCQMTQPAPPPSPEAVQDQPADVPAVEADVPVAGADVPVAGADVPVAGAGADRTPTAEADEIAVLLQPAPRRPAAADPRLIPAPRATSGDEWPRAGTVAFGPRDRP</sequence>
<feature type="region of interest" description="Disordered" evidence="1">
    <location>
        <begin position="334"/>
        <end position="372"/>
    </location>
</feature>
<name>A0A4R5B492_9ACTN</name>
<dbReference type="OrthoDB" id="4281577at2"/>
<evidence type="ECO:0000256" key="1">
    <source>
        <dbReference type="SAM" id="MobiDB-lite"/>
    </source>
</evidence>
<evidence type="ECO:0000313" key="3">
    <source>
        <dbReference type="Proteomes" id="UP000295578"/>
    </source>
</evidence>
<proteinExistence type="predicted"/>
<reference evidence="2 3" key="1">
    <citation type="submission" date="2019-03" db="EMBL/GenBank/DDBJ databases">
        <title>Draft genome sequences of novel Actinobacteria.</title>
        <authorList>
            <person name="Sahin N."/>
            <person name="Ay H."/>
            <person name="Saygin H."/>
        </authorList>
    </citation>
    <scope>NUCLEOTIDE SEQUENCE [LARGE SCALE GENOMIC DNA]</scope>
    <source>
        <strain evidence="2 3">DSM 45941</strain>
    </source>
</reference>
<keyword evidence="3" id="KW-1185">Reference proteome</keyword>
<protein>
    <submittedName>
        <fullName evidence="2">Uncharacterized protein</fullName>
    </submittedName>
</protein>
<comment type="caution">
    <text evidence="2">The sequence shown here is derived from an EMBL/GenBank/DDBJ whole genome shotgun (WGS) entry which is preliminary data.</text>
</comment>
<dbReference type="AlphaFoldDB" id="A0A4R5B492"/>
<feature type="compositionally biased region" description="Low complexity" evidence="1">
    <location>
        <begin position="334"/>
        <end position="352"/>
    </location>
</feature>
<organism evidence="2 3">
    <name type="scientific">Actinomadura darangshiensis</name>
    <dbReference type="NCBI Taxonomy" id="705336"/>
    <lineage>
        <taxon>Bacteria</taxon>
        <taxon>Bacillati</taxon>
        <taxon>Actinomycetota</taxon>
        <taxon>Actinomycetes</taxon>
        <taxon>Streptosporangiales</taxon>
        <taxon>Thermomonosporaceae</taxon>
        <taxon>Actinomadura</taxon>
    </lineage>
</organism>
<dbReference type="Proteomes" id="UP000295578">
    <property type="component" value="Unassembled WGS sequence"/>
</dbReference>
<dbReference type="RefSeq" id="WP_132199498.1">
    <property type="nucleotide sequence ID" value="NZ_SMKY01000108.1"/>
</dbReference>
<gene>
    <name evidence="2" type="ORF">E1293_22855</name>
</gene>
<dbReference type="EMBL" id="SMKY01000108">
    <property type="protein sequence ID" value="TDD79589.1"/>
    <property type="molecule type" value="Genomic_DNA"/>
</dbReference>